<reference evidence="14 15" key="1">
    <citation type="submission" date="2024-04" db="EMBL/GenBank/DDBJ databases">
        <authorList>
            <person name="Waldvogel A.-M."/>
            <person name="Schoenle A."/>
        </authorList>
    </citation>
    <scope>NUCLEOTIDE SEQUENCE [LARGE SCALE GENOMIC DNA]</scope>
</reference>
<protein>
    <recommendedName>
        <fullName evidence="13">GATA-type domain-containing protein</fullName>
    </recommendedName>
</protein>
<accession>A0AAV2M1U0</accession>
<evidence type="ECO:0000256" key="4">
    <source>
        <dbReference type="ARBA" id="ARBA00022771"/>
    </source>
</evidence>
<feature type="domain" description="GATA-type" evidence="13">
    <location>
        <begin position="134"/>
        <end position="189"/>
    </location>
</feature>
<dbReference type="GO" id="GO:0000978">
    <property type="term" value="F:RNA polymerase II cis-regulatory region sequence-specific DNA binding"/>
    <property type="evidence" value="ECO:0007669"/>
    <property type="project" value="TreeGrafter"/>
</dbReference>
<dbReference type="SUPFAM" id="SSF57716">
    <property type="entry name" value="Glucocorticoid receptor-like (DNA-binding domain)"/>
    <property type="match status" value="2"/>
</dbReference>
<dbReference type="InterPro" id="IPR013088">
    <property type="entry name" value="Znf_NHR/GATA"/>
</dbReference>
<evidence type="ECO:0000256" key="2">
    <source>
        <dbReference type="ARBA" id="ARBA00022723"/>
    </source>
</evidence>
<evidence type="ECO:0000256" key="9">
    <source>
        <dbReference type="ARBA" id="ARBA00023163"/>
    </source>
</evidence>
<dbReference type="PANTHER" id="PTHR10071:SF337">
    <property type="entry name" value="GATA-BINDING FACTOR A"/>
    <property type="match status" value="1"/>
</dbReference>
<keyword evidence="2" id="KW-0479">Metal-binding</keyword>
<feature type="region of interest" description="Disordered" evidence="12">
    <location>
        <begin position="231"/>
        <end position="297"/>
    </location>
</feature>
<dbReference type="Pfam" id="PF05349">
    <property type="entry name" value="GATA-N"/>
    <property type="match status" value="1"/>
</dbReference>
<dbReference type="Gene3D" id="3.30.50.10">
    <property type="entry name" value="Erythroid Transcription Factor GATA-1, subunit A"/>
    <property type="match status" value="2"/>
</dbReference>
<keyword evidence="7" id="KW-0238">DNA-binding</keyword>
<name>A0AAV2M1U0_KNICA</name>
<dbReference type="EMBL" id="OZ035827">
    <property type="protein sequence ID" value="CAL1607231.1"/>
    <property type="molecule type" value="Genomic_DNA"/>
</dbReference>
<evidence type="ECO:0000256" key="8">
    <source>
        <dbReference type="ARBA" id="ARBA00023159"/>
    </source>
</evidence>
<keyword evidence="10" id="KW-0539">Nucleus</keyword>
<evidence type="ECO:0000313" key="15">
    <source>
        <dbReference type="Proteomes" id="UP001497482"/>
    </source>
</evidence>
<keyword evidence="5" id="KW-0862">Zinc</keyword>
<dbReference type="PROSITE" id="PS50114">
    <property type="entry name" value="GATA_ZN_FINGER_2"/>
    <property type="match status" value="2"/>
</dbReference>
<dbReference type="AlphaFoldDB" id="A0AAV2M1U0"/>
<organism evidence="14 15">
    <name type="scientific">Knipowitschia caucasica</name>
    <name type="common">Caucasian dwarf goby</name>
    <name type="synonym">Pomatoschistus caucasicus</name>
    <dbReference type="NCBI Taxonomy" id="637954"/>
    <lineage>
        <taxon>Eukaryota</taxon>
        <taxon>Metazoa</taxon>
        <taxon>Chordata</taxon>
        <taxon>Craniata</taxon>
        <taxon>Vertebrata</taxon>
        <taxon>Euteleostomi</taxon>
        <taxon>Actinopterygii</taxon>
        <taxon>Neopterygii</taxon>
        <taxon>Teleostei</taxon>
        <taxon>Neoteleostei</taxon>
        <taxon>Acanthomorphata</taxon>
        <taxon>Gobiaria</taxon>
        <taxon>Gobiiformes</taxon>
        <taxon>Gobioidei</taxon>
        <taxon>Gobiidae</taxon>
        <taxon>Gobiinae</taxon>
        <taxon>Knipowitschia</taxon>
    </lineage>
</organism>
<dbReference type="GO" id="GO:0005634">
    <property type="term" value="C:nucleus"/>
    <property type="evidence" value="ECO:0007669"/>
    <property type="project" value="UniProtKB-SubCell"/>
</dbReference>
<dbReference type="PANTHER" id="PTHR10071">
    <property type="entry name" value="TRANSCRIPTION FACTOR GATA FAMILY MEMBER"/>
    <property type="match status" value="1"/>
</dbReference>
<dbReference type="SMART" id="SM00401">
    <property type="entry name" value="ZnF_GATA"/>
    <property type="match status" value="2"/>
</dbReference>
<evidence type="ECO:0000256" key="10">
    <source>
        <dbReference type="ARBA" id="ARBA00023242"/>
    </source>
</evidence>
<evidence type="ECO:0000259" key="13">
    <source>
        <dbReference type="PROSITE" id="PS50114"/>
    </source>
</evidence>
<keyword evidence="6" id="KW-0805">Transcription regulation</keyword>
<dbReference type="GO" id="GO:0045944">
    <property type="term" value="P:positive regulation of transcription by RNA polymerase II"/>
    <property type="evidence" value="ECO:0007669"/>
    <property type="project" value="TreeGrafter"/>
</dbReference>
<gene>
    <name evidence="14" type="ORF">KC01_LOCUS34294</name>
</gene>
<comment type="subcellular location">
    <subcellularLocation>
        <location evidence="1">Nucleus</location>
    </subcellularLocation>
</comment>
<evidence type="ECO:0000313" key="14">
    <source>
        <dbReference type="EMBL" id="CAL1607231.1"/>
    </source>
</evidence>
<dbReference type="GO" id="GO:0000981">
    <property type="term" value="F:DNA-binding transcription factor activity, RNA polymerase II-specific"/>
    <property type="evidence" value="ECO:0007669"/>
    <property type="project" value="TreeGrafter"/>
</dbReference>
<dbReference type="PROSITE" id="PS00344">
    <property type="entry name" value="GATA_ZN_FINGER_1"/>
    <property type="match status" value="2"/>
</dbReference>
<evidence type="ECO:0000256" key="11">
    <source>
        <dbReference type="PROSITE-ProRule" id="PRU00094"/>
    </source>
</evidence>
<evidence type="ECO:0000256" key="3">
    <source>
        <dbReference type="ARBA" id="ARBA00022737"/>
    </source>
</evidence>
<dbReference type="GO" id="GO:0000122">
    <property type="term" value="P:negative regulation of transcription by RNA polymerase II"/>
    <property type="evidence" value="ECO:0007669"/>
    <property type="project" value="TreeGrafter"/>
</dbReference>
<dbReference type="InterPro" id="IPR000679">
    <property type="entry name" value="Znf_GATA"/>
</dbReference>
<keyword evidence="8" id="KW-0010">Activator</keyword>
<dbReference type="InterPro" id="IPR008013">
    <property type="entry name" value="GATA_N"/>
</dbReference>
<dbReference type="Pfam" id="PF00320">
    <property type="entry name" value="GATA"/>
    <property type="match status" value="2"/>
</dbReference>
<dbReference type="GO" id="GO:0045165">
    <property type="term" value="P:cell fate commitment"/>
    <property type="evidence" value="ECO:0007669"/>
    <property type="project" value="TreeGrafter"/>
</dbReference>
<feature type="compositionally biased region" description="Polar residues" evidence="12">
    <location>
        <begin position="285"/>
        <end position="297"/>
    </location>
</feature>
<dbReference type="InterPro" id="IPR039355">
    <property type="entry name" value="Transcription_factor_GATA"/>
</dbReference>
<keyword evidence="15" id="KW-1185">Reference proteome</keyword>
<sequence length="324" mass="35027">MYQAAYAHDTSFLHGPTSSPVYVHAPTNSPVYVHAPASSPVYVPPARVPAVLPALPYTQESAHAHWDSSYCGVRDHSHGSALQLEPYGSAQYGSTLRPYSAYSSTDMGPSTWAPGPYDSSLRQVCARRGALEDCVEGRECVNCGSVSTPLWRRDGTGHYLCNACGLYHRMNGINRPLIKPHKRLQVGSRRSGLLCTNCGTSTTTLWRRSTEGEPVCNACGLYTKLHGVPRPLAMKKESIQTRKRKPKSSRSRSGGPDTSPSSETSSPQKSERGLGTPAYLPGPSLSHTSSSQLDGSSSHVDIKFEDFTFAPSSTPHSSWCLSQA</sequence>
<keyword evidence="3" id="KW-0677">Repeat</keyword>
<dbReference type="FunFam" id="3.30.50.10:FF:000001">
    <property type="entry name" value="GATA transcription factor (GATAd)"/>
    <property type="match status" value="1"/>
</dbReference>
<dbReference type="Proteomes" id="UP001497482">
    <property type="component" value="Chromosome 5"/>
</dbReference>
<dbReference type="PRINTS" id="PR00619">
    <property type="entry name" value="GATAZNFINGER"/>
</dbReference>
<evidence type="ECO:0000256" key="12">
    <source>
        <dbReference type="SAM" id="MobiDB-lite"/>
    </source>
</evidence>
<keyword evidence="9" id="KW-0804">Transcription</keyword>
<evidence type="ECO:0000256" key="1">
    <source>
        <dbReference type="ARBA" id="ARBA00004123"/>
    </source>
</evidence>
<dbReference type="FunFam" id="3.30.50.10:FF:000032">
    <property type="entry name" value="Transcription factor GATA-3"/>
    <property type="match status" value="1"/>
</dbReference>
<dbReference type="CDD" id="cd00202">
    <property type="entry name" value="ZnF_GATA"/>
    <property type="match status" value="2"/>
</dbReference>
<feature type="compositionally biased region" description="Basic residues" evidence="12">
    <location>
        <begin position="241"/>
        <end position="250"/>
    </location>
</feature>
<feature type="compositionally biased region" description="Low complexity" evidence="12">
    <location>
        <begin position="251"/>
        <end position="268"/>
    </location>
</feature>
<evidence type="ECO:0000256" key="7">
    <source>
        <dbReference type="ARBA" id="ARBA00023125"/>
    </source>
</evidence>
<proteinExistence type="predicted"/>
<evidence type="ECO:0000256" key="5">
    <source>
        <dbReference type="ARBA" id="ARBA00022833"/>
    </source>
</evidence>
<feature type="domain" description="GATA-type" evidence="13">
    <location>
        <begin position="189"/>
        <end position="242"/>
    </location>
</feature>
<keyword evidence="4 11" id="KW-0863">Zinc-finger</keyword>
<evidence type="ECO:0000256" key="6">
    <source>
        <dbReference type="ARBA" id="ARBA00023015"/>
    </source>
</evidence>
<dbReference type="GO" id="GO:0008270">
    <property type="term" value="F:zinc ion binding"/>
    <property type="evidence" value="ECO:0007669"/>
    <property type="project" value="UniProtKB-KW"/>
</dbReference>